<dbReference type="CDD" id="cd00519">
    <property type="entry name" value="Lipase_3"/>
    <property type="match status" value="1"/>
</dbReference>
<keyword evidence="1" id="KW-0732">Signal</keyword>
<dbReference type="Proteomes" id="UP000887566">
    <property type="component" value="Unplaced"/>
</dbReference>
<reference evidence="4" key="1">
    <citation type="submission" date="2022-11" db="UniProtKB">
        <authorList>
            <consortium name="WormBaseParasite"/>
        </authorList>
    </citation>
    <scope>IDENTIFICATION</scope>
</reference>
<protein>
    <submittedName>
        <fullName evidence="4">Fungal lipase-like domain-containing protein</fullName>
    </submittedName>
</protein>
<evidence type="ECO:0000313" key="3">
    <source>
        <dbReference type="Proteomes" id="UP000887566"/>
    </source>
</evidence>
<dbReference type="GO" id="GO:0006629">
    <property type="term" value="P:lipid metabolic process"/>
    <property type="evidence" value="ECO:0007669"/>
    <property type="project" value="InterPro"/>
</dbReference>
<dbReference type="PANTHER" id="PTHR45908">
    <property type="entry name" value="PROTEIN CBG11750-RELATED"/>
    <property type="match status" value="1"/>
</dbReference>
<sequence>MAKLFLVSVQAFIFLEMLCDAAAVNYDEKLARKMLSMSAAAYFPSSNNCLKTNLLKEDEWKHLHSVDNKCDILASTCAAYIAISDKKKQIAVAFRGTTTKSQLLLEAIDSLSPGEEFFGIGFVHQYFKNGLSEVWASVNKTLAAPKTKDYEVFFTGHSLGGALASLAAVLTVKLGFRPSDKVKMFSFGQPRVGDSTFAFTYDRLVPFSFRIVNKGDIVSHVPKCIWGDAFYAGSKFRNRNNVTGELPQQICISGPEDSYYHHGTEVWYPEGMGKNAKYVVCSGNPKNEDIACSDGLYHKETGFTTADHYPYFVQDVWQFGQDDCKESAAASVVHTDAVNALRNLFINYLQRGLTGKK</sequence>
<dbReference type="AlphaFoldDB" id="A0A914WBR8"/>
<evidence type="ECO:0000313" key="4">
    <source>
        <dbReference type="WBParaSite" id="PSAMB.scaffold3665size17366.g22151.t1"/>
    </source>
</evidence>
<evidence type="ECO:0000256" key="1">
    <source>
        <dbReference type="SAM" id="SignalP"/>
    </source>
</evidence>
<dbReference type="InterPro" id="IPR029058">
    <property type="entry name" value="AB_hydrolase_fold"/>
</dbReference>
<name>A0A914WBR8_9BILA</name>
<organism evidence="3 4">
    <name type="scientific">Plectus sambesii</name>
    <dbReference type="NCBI Taxonomy" id="2011161"/>
    <lineage>
        <taxon>Eukaryota</taxon>
        <taxon>Metazoa</taxon>
        <taxon>Ecdysozoa</taxon>
        <taxon>Nematoda</taxon>
        <taxon>Chromadorea</taxon>
        <taxon>Plectida</taxon>
        <taxon>Plectina</taxon>
        <taxon>Plectoidea</taxon>
        <taxon>Plectidae</taxon>
        <taxon>Plectus</taxon>
    </lineage>
</organism>
<feature type="chain" id="PRO_5036744932" evidence="1">
    <location>
        <begin position="24"/>
        <end position="357"/>
    </location>
</feature>
<feature type="domain" description="Fungal lipase-type" evidence="2">
    <location>
        <begin position="92"/>
        <end position="224"/>
    </location>
</feature>
<dbReference type="Pfam" id="PF01764">
    <property type="entry name" value="Lipase_3"/>
    <property type="match status" value="1"/>
</dbReference>
<dbReference type="WBParaSite" id="PSAMB.scaffold3665size17366.g22151.t1">
    <property type="protein sequence ID" value="PSAMB.scaffold3665size17366.g22151.t1"/>
    <property type="gene ID" value="PSAMB.scaffold3665size17366.g22151"/>
</dbReference>
<feature type="signal peptide" evidence="1">
    <location>
        <begin position="1"/>
        <end position="23"/>
    </location>
</feature>
<dbReference type="PANTHER" id="PTHR45908:SF5">
    <property type="entry name" value="FUNGAL LIPASE-LIKE DOMAIN-CONTAINING PROTEIN"/>
    <property type="match status" value="1"/>
</dbReference>
<accession>A0A914WBR8</accession>
<dbReference type="Gene3D" id="3.40.50.1820">
    <property type="entry name" value="alpha/beta hydrolase"/>
    <property type="match status" value="1"/>
</dbReference>
<keyword evidence="3" id="KW-1185">Reference proteome</keyword>
<proteinExistence type="predicted"/>
<evidence type="ECO:0000259" key="2">
    <source>
        <dbReference type="Pfam" id="PF01764"/>
    </source>
</evidence>
<dbReference type="SUPFAM" id="SSF53474">
    <property type="entry name" value="alpha/beta-Hydrolases"/>
    <property type="match status" value="1"/>
</dbReference>
<dbReference type="InterPro" id="IPR002921">
    <property type="entry name" value="Fungal_lipase-type"/>
</dbReference>